<dbReference type="GO" id="GO:0006004">
    <property type="term" value="P:fucose metabolic process"/>
    <property type="evidence" value="ECO:0007669"/>
    <property type="project" value="TreeGrafter"/>
</dbReference>
<dbReference type="Gene3D" id="3.40.1650.10">
    <property type="entry name" value="RbsD-like domain"/>
    <property type="match status" value="1"/>
</dbReference>
<dbReference type="EMBL" id="JACIDG010000005">
    <property type="protein sequence ID" value="MBB3915146.1"/>
    <property type="molecule type" value="Genomic_DNA"/>
</dbReference>
<dbReference type="Pfam" id="PF05025">
    <property type="entry name" value="RbsD_FucU"/>
    <property type="match status" value="1"/>
</dbReference>
<dbReference type="SUPFAM" id="SSF102546">
    <property type="entry name" value="RbsD-like"/>
    <property type="match status" value="1"/>
</dbReference>
<dbReference type="GO" id="GO:0042806">
    <property type="term" value="F:fucose binding"/>
    <property type="evidence" value="ECO:0007669"/>
    <property type="project" value="TreeGrafter"/>
</dbReference>
<dbReference type="Proteomes" id="UP000545490">
    <property type="component" value="Unassembled WGS sequence"/>
</dbReference>
<accession>A0A7W6B580</accession>
<dbReference type="EC" id="5.1.3.29" evidence="4"/>
<dbReference type="InterPro" id="IPR023750">
    <property type="entry name" value="RbsD-like_sf"/>
</dbReference>
<comment type="caution">
    <text evidence="4">The sequence shown here is derived from an EMBL/GenBank/DDBJ whole genome shotgun (WGS) entry which is preliminary data.</text>
</comment>
<dbReference type="InterPro" id="IPR007721">
    <property type="entry name" value="RbsD_FucU"/>
</dbReference>
<organism evidence="4 5">
    <name type="scientific">Rhizobium fabae</name>
    <dbReference type="NCBI Taxonomy" id="573179"/>
    <lineage>
        <taxon>Bacteria</taxon>
        <taxon>Pseudomonadati</taxon>
        <taxon>Pseudomonadota</taxon>
        <taxon>Alphaproteobacteria</taxon>
        <taxon>Hyphomicrobiales</taxon>
        <taxon>Rhizobiaceae</taxon>
        <taxon>Rhizobium/Agrobacterium group</taxon>
        <taxon>Rhizobium</taxon>
    </lineage>
</organism>
<name>A0A7W6B580_9HYPH</name>
<evidence type="ECO:0000256" key="1">
    <source>
        <dbReference type="ARBA" id="ARBA00000223"/>
    </source>
</evidence>
<comment type="catalytic activity">
    <reaction evidence="3">
        <text>alpha-L-fucose = beta-L-fucose</text>
        <dbReference type="Rhea" id="RHEA:25580"/>
        <dbReference type="ChEBI" id="CHEBI:42548"/>
        <dbReference type="ChEBI" id="CHEBI:42589"/>
        <dbReference type="EC" id="5.1.3.29"/>
    </reaction>
</comment>
<dbReference type="PANTHER" id="PTHR31690:SF4">
    <property type="entry name" value="FUCOSE MUTAROTASE"/>
    <property type="match status" value="1"/>
</dbReference>
<keyword evidence="2 4" id="KW-0413">Isomerase</keyword>
<protein>
    <submittedName>
        <fullName evidence="4">L-fucose mutarotase</fullName>
        <ecNumber evidence="4">5.1.3.29</ecNumber>
    </submittedName>
</protein>
<evidence type="ECO:0000256" key="2">
    <source>
        <dbReference type="ARBA" id="ARBA00023235"/>
    </source>
</evidence>
<evidence type="ECO:0000313" key="4">
    <source>
        <dbReference type="EMBL" id="MBB3915146.1"/>
    </source>
</evidence>
<dbReference type="InterPro" id="IPR050443">
    <property type="entry name" value="RbsD/FucU_mutarotase"/>
</dbReference>
<dbReference type="GO" id="GO:0036373">
    <property type="term" value="F:L-fucose mutarotase activity"/>
    <property type="evidence" value="ECO:0007669"/>
    <property type="project" value="UniProtKB-EC"/>
</dbReference>
<dbReference type="PANTHER" id="PTHR31690">
    <property type="entry name" value="FUCOSE MUTAROTASE"/>
    <property type="match status" value="1"/>
</dbReference>
<comment type="catalytic activity">
    <reaction evidence="1">
        <text>beta-D-ribopyranose = beta-D-ribofuranose</text>
        <dbReference type="Rhea" id="RHEA:25432"/>
        <dbReference type="ChEBI" id="CHEBI:27476"/>
        <dbReference type="ChEBI" id="CHEBI:47002"/>
        <dbReference type="EC" id="5.4.99.62"/>
    </reaction>
</comment>
<gene>
    <name evidence="4" type="ORF">GGQ65_002433</name>
</gene>
<dbReference type="GO" id="GO:0062193">
    <property type="term" value="F:D-ribose pyranase activity"/>
    <property type="evidence" value="ECO:0007669"/>
    <property type="project" value="UniProtKB-EC"/>
</dbReference>
<evidence type="ECO:0000256" key="3">
    <source>
        <dbReference type="ARBA" id="ARBA00036324"/>
    </source>
</evidence>
<dbReference type="AlphaFoldDB" id="A0A7W6B580"/>
<reference evidence="4 5" key="1">
    <citation type="submission" date="2020-08" db="EMBL/GenBank/DDBJ databases">
        <title>Genomic Encyclopedia of Type Strains, Phase IV (KMG-IV): sequencing the most valuable type-strain genomes for metagenomic binning, comparative biology and taxonomic classification.</title>
        <authorList>
            <person name="Goeker M."/>
        </authorList>
    </citation>
    <scope>NUCLEOTIDE SEQUENCE [LARGE SCALE GENOMIC DNA]</scope>
    <source>
        <strain evidence="4 5">DSM 19331</strain>
    </source>
</reference>
<evidence type="ECO:0000313" key="5">
    <source>
        <dbReference type="Proteomes" id="UP000545490"/>
    </source>
</evidence>
<proteinExistence type="predicted"/>
<sequence>MKWWKQMYCYRNVCASVFFDDLWWYTDAKGGMNMALKNIPGILCPDLLWILSAMGHGDEIAIVDKNFSACRVSKKTVSGKLVSMNAASASDTIAAILAVMPLDHFVEQPLMHMEDPDQAGILLPVHSDVELLCATAEKRSIKSKPVERFAYYPMAEACFAVVQTGETRPYGNFILKKGVI</sequence>